<keyword evidence="2" id="KW-0378">Hydrolase</keyword>
<dbReference type="InterPro" id="IPR050248">
    <property type="entry name" value="Polysacc_deacetylase_ArnD"/>
</dbReference>
<gene>
    <name evidence="5" type="ORF">CcCBS67573_g02213</name>
</gene>
<feature type="region of interest" description="Disordered" evidence="3">
    <location>
        <begin position="635"/>
        <end position="663"/>
    </location>
</feature>
<accession>A0A507FJ79</accession>
<protein>
    <recommendedName>
        <fullName evidence="4">NodB homology domain-containing protein</fullName>
    </recommendedName>
</protein>
<keyword evidence="1" id="KW-0479">Metal-binding</keyword>
<evidence type="ECO:0000313" key="5">
    <source>
        <dbReference type="EMBL" id="TPX76491.1"/>
    </source>
</evidence>
<dbReference type="GO" id="GO:0016020">
    <property type="term" value="C:membrane"/>
    <property type="evidence" value="ECO:0007669"/>
    <property type="project" value="TreeGrafter"/>
</dbReference>
<proteinExistence type="predicted"/>
<feature type="domain" description="NodB homology" evidence="4">
    <location>
        <begin position="413"/>
        <end position="597"/>
    </location>
</feature>
<reference evidence="5 6" key="1">
    <citation type="journal article" date="2019" name="Sci. Rep.">
        <title>Comparative genomics of chytrid fungi reveal insights into the obligate biotrophic and pathogenic lifestyle of Synchytrium endobioticum.</title>
        <authorList>
            <person name="van de Vossenberg B.T.L.H."/>
            <person name="Warris S."/>
            <person name="Nguyen H.D.T."/>
            <person name="van Gent-Pelzer M.P.E."/>
            <person name="Joly D.L."/>
            <person name="van de Geest H.C."/>
            <person name="Bonants P.J.M."/>
            <person name="Smith D.S."/>
            <person name="Levesque C.A."/>
            <person name="van der Lee T.A.J."/>
        </authorList>
    </citation>
    <scope>NUCLEOTIDE SEQUENCE [LARGE SCALE GENOMIC DNA]</scope>
    <source>
        <strain evidence="5 6">CBS 675.73</strain>
    </source>
</reference>
<dbReference type="PANTHER" id="PTHR10587:SF133">
    <property type="entry name" value="CHITIN DEACETYLASE 1-RELATED"/>
    <property type="match status" value="1"/>
</dbReference>
<dbReference type="GO" id="GO:0009272">
    <property type="term" value="P:fungal-type cell wall biogenesis"/>
    <property type="evidence" value="ECO:0007669"/>
    <property type="project" value="UniProtKB-ARBA"/>
</dbReference>
<dbReference type="GO" id="GO:0004099">
    <property type="term" value="F:chitin deacetylase activity"/>
    <property type="evidence" value="ECO:0007669"/>
    <property type="project" value="UniProtKB-ARBA"/>
</dbReference>
<feature type="compositionally biased region" description="Low complexity" evidence="3">
    <location>
        <begin position="637"/>
        <end position="654"/>
    </location>
</feature>
<feature type="domain" description="NodB homology" evidence="4">
    <location>
        <begin position="94"/>
        <end position="280"/>
    </location>
</feature>
<dbReference type="SUPFAM" id="SSF88713">
    <property type="entry name" value="Glycoside hydrolase/deacetylase"/>
    <property type="match status" value="2"/>
</dbReference>
<dbReference type="STRING" id="246404.A0A507FJ79"/>
<dbReference type="PANTHER" id="PTHR10587">
    <property type="entry name" value="GLYCOSYL TRANSFERASE-RELATED"/>
    <property type="match status" value="1"/>
</dbReference>
<dbReference type="AlphaFoldDB" id="A0A507FJ79"/>
<evidence type="ECO:0000256" key="3">
    <source>
        <dbReference type="SAM" id="MobiDB-lite"/>
    </source>
</evidence>
<name>A0A507FJ79_9FUNG</name>
<dbReference type="Proteomes" id="UP000320333">
    <property type="component" value="Unassembled WGS sequence"/>
</dbReference>
<dbReference type="Gene3D" id="3.20.20.370">
    <property type="entry name" value="Glycoside hydrolase/deacetylase"/>
    <property type="match status" value="2"/>
</dbReference>
<dbReference type="OrthoDB" id="5547340at2759"/>
<evidence type="ECO:0000259" key="4">
    <source>
        <dbReference type="PROSITE" id="PS51677"/>
    </source>
</evidence>
<dbReference type="Pfam" id="PF01522">
    <property type="entry name" value="Polysacc_deac_1"/>
    <property type="match status" value="2"/>
</dbReference>
<comment type="caution">
    <text evidence="5">The sequence shown here is derived from an EMBL/GenBank/DDBJ whole genome shotgun (WGS) entry which is preliminary data.</text>
</comment>
<dbReference type="InterPro" id="IPR011330">
    <property type="entry name" value="Glyco_hydro/deAcase_b/a-brl"/>
</dbReference>
<dbReference type="InterPro" id="IPR002509">
    <property type="entry name" value="NODB_dom"/>
</dbReference>
<dbReference type="GO" id="GO:0005975">
    <property type="term" value="P:carbohydrate metabolic process"/>
    <property type="evidence" value="ECO:0007669"/>
    <property type="project" value="InterPro"/>
</dbReference>
<dbReference type="GO" id="GO:0046872">
    <property type="term" value="F:metal ion binding"/>
    <property type="evidence" value="ECO:0007669"/>
    <property type="project" value="UniProtKB-KW"/>
</dbReference>
<dbReference type="PROSITE" id="PS51677">
    <property type="entry name" value="NODB"/>
    <property type="match status" value="2"/>
</dbReference>
<keyword evidence="6" id="KW-1185">Reference proteome</keyword>
<evidence type="ECO:0000313" key="6">
    <source>
        <dbReference type="Proteomes" id="UP000320333"/>
    </source>
</evidence>
<organism evidence="5 6">
    <name type="scientific">Chytriomyces confervae</name>
    <dbReference type="NCBI Taxonomy" id="246404"/>
    <lineage>
        <taxon>Eukaryota</taxon>
        <taxon>Fungi</taxon>
        <taxon>Fungi incertae sedis</taxon>
        <taxon>Chytridiomycota</taxon>
        <taxon>Chytridiomycota incertae sedis</taxon>
        <taxon>Chytridiomycetes</taxon>
        <taxon>Chytridiales</taxon>
        <taxon>Chytriomycetaceae</taxon>
        <taxon>Chytriomyces</taxon>
    </lineage>
</organism>
<dbReference type="EMBL" id="QEAP01000045">
    <property type="protein sequence ID" value="TPX76491.1"/>
    <property type="molecule type" value="Genomic_DNA"/>
</dbReference>
<sequence>MSSASARSRNVPAHQKPEHFNRPNARPGPSHNDPETPEVLVNVANFTWVNGFDLYDTAPGVPAWTEYFAAASLGPTGQLVVPAELERCTIKGSKVWGASFDDGPSEFTHYVQDYFKMKGLLTTFFVVGSQIAMFPSVLQDSYNAGHGIGIHTWSHAKLTTLSDDQIVAELVLGAKAIVDTLGIYPKYFRPPYGASDERVLRLAASVGLTSIVWTADSGDSEDSVDVSESLTNEIVPANFETFVSEGRDKDISLQHDRWEYEAKVASTAMDILLTGGYNIMPIHDCLEDANPYDNKIMEGFFKSGQFENKVTVMPPYMVAATATAVVTGDAGINNVATTAGKQSAAAPGGFQGVLGSLAAFMALILSVWANNLSSSLTVPVAGVPVWNQYFQVTNPSPVYEDSDVTRCLGPTPDAWGFTYDDGPSPFTPTLLAALEKKHWKSTFFTIGKNIIKHPEILLDTHTAGHQIALHTWSHNYLTQLTDDEIVADLVYNAKATYQILGVVPSWFRPPVGDIDSRVRKVAARMGLRSVKWSYDSRDWELADNITAITEKVPATVKGWLDSKTPFGISLEHDIKQSEVDVAVIVLDIVQKAGRKVVPIYECMGQASGYDNKVLKQFFDSGQFESTTKLVIPGYEAESPVPSPATTPSVSPEASMTRDSANQSPVPIVKDALQNSSKTVPTATVAKSSSPTSGVEHSLFVSLFLAFLLL</sequence>
<feature type="region of interest" description="Disordered" evidence="3">
    <location>
        <begin position="1"/>
        <end position="37"/>
    </location>
</feature>
<evidence type="ECO:0000256" key="1">
    <source>
        <dbReference type="ARBA" id="ARBA00022723"/>
    </source>
</evidence>
<evidence type="ECO:0000256" key="2">
    <source>
        <dbReference type="ARBA" id="ARBA00022801"/>
    </source>
</evidence>